<evidence type="ECO:0000313" key="1">
    <source>
        <dbReference type="EMBL" id="KAJ7535858.1"/>
    </source>
</evidence>
<dbReference type="Proteomes" id="UP001162992">
    <property type="component" value="Chromosome 12"/>
</dbReference>
<protein>
    <submittedName>
        <fullName evidence="1">Uncharacterized protein</fullName>
    </submittedName>
</protein>
<sequence length="343" mass="37802">MIFQTFTGAQSHMLRSSLPALMLNAIAIATTTPTPALIVLFARRWPHLRLLREPTSFPYFNLSVATGTSSCSCGNGGWDGGLAYSYWGGARGLRVQAAKASLQSTKEGELDPRAAEGLVGSEESSGSHGVGKQLLQLTAPLHSYILAHTPEHEVLRELRRETFEKWSSQMQGQLLAMLVKILGATHCIEVGVYTGYSSLAVALALPESGRLVVCDRDSRSLEVARKFYLRAGVNHKVDVRCGLAVDILTDLQKQGGIGRYDFAFIDADKRMYSQYYELTLELIRPGGLLVFDNVLWRGKVADSQVKDKKTTSMRDFNKFLLTDSRVHVCLIPVGDGMMICRKV</sequence>
<proteinExistence type="predicted"/>
<name>A0ACC2C1D0_DIPCM</name>
<evidence type="ECO:0000313" key="2">
    <source>
        <dbReference type="Proteomes" id="UP001162992"/>
    </source>
</evidence>
<organism evidence="1 2">
    <name type="scientific">Diphasiastrum complanatum</name>
    <name type="common">Issler's clubmoss</name>
    <name type="synonym">Lycopodium complanatum</name>
    <dbReference type="NCBI Taxonomy" id="34168"/>
    <lineage>
        <taxon>Eukaryota</taxon>
        <taxon>Viridiplantae</taxon>
        <taxon>Streptophyta</taxon>
        <taxon>Embryophyta</taxon>
        <taxon>Tracheophyta</taxon>
        <taxon>Lycopodiopsida</taxon>
        <taxon>Lycopodiales</taxon>
        <taxon>Lycopodiaceae</taxon>
        <taxon>Lycopodioideae</taxon>
        <taxon>Diphasiastrum</taxon>
    </lineage>
</organism>
<reference evidence="2" key="1">
    <citation type="journal article" date="2024" name="Proc. Natl. Acad. Sci. U.S.A.">
        <title>Extraordinary preservation of gene collinearity over three hundred million years revealed in homosporous lycophytes.</title>
        <authorList>
            <person name="Li C."/>
            <person name="Wickell D."/>
            <person name="Kuo L.Y."/>
            <person name="Chen X."/>
            <person name="Nie B."/>
            <person name="Liao X."/>
            <person name="Peng D."/>
            <person name="Ji J."/>
            <person name="Jenkins J."/>
            <person name="Williams M."/>
            <person name="Shu S."/>
            <person name="Plott C."/>
            <person name="Barry K."/>
            <person name="Rajasekar S."/>
            <person name="Grimwood J."/>
            <person name="Han X."/>
            <person name="Sun S."/>
            <person name="Hou Z."/>
            <person name="He W."/>
            <person name="Dai G."/>
            <person name="Sun C."/>
            <person name="Schmutz J."/>
            <person name="Leebens-Mack J.H."/>
            <person name="Li F.W."/>
            <person name="Wang L."/>
        </authorList>
    </citation>
    <scope>NUCLEOTIDE SEQUENCE [LARGE SCALE GENOMIC DNA]</scope>
    <source>
        <strain evidence="2">cv. PW_Plant_1</strain>
    </source>
</reference>
<keyword evidence="2" id="KW-1185">Reference proteome</keyword>
<gene>
    <name evidence="1" type="ORF">O6H91_12G048700</name>
</gene>
<dbReference type="EMBL" id="CM055103">
    <property type="protein sequence ID" value="KAJ7535858.1"/>
    <property type="molecule type" value="Genomic_DNA"/>
</dbReference>
<comment type="caution">
    <text evidence="1">The sequence shown here is derived from an EMBL/GenBank/DDBJ whole genome shotgun (WGS) entry which is preliminary data.</text>
</comment>
<accession>A0ACC2C1D0</accession>